<comment type="caution">
    <text evidence="4">The sequence shown here is derived from an EMBL/GenBank/DDBJ whole genome shotgun (WGS) entry which is preliminary data.</text>
</comment>
<dbReference type="InterPro" id="IPR001878">
    <property type="entry name" value="Znf_CCHC"/>
</dbReference>
<dbReference type="PANTHER" id="PTHR31286:SF167">
    <property type="entry name" value="OS09G0268800 PROTEIN"/>
    <property type="match status" value="1"/>
</dbReference>
<name>A0A5C7HVT5_9ROSI</name>
<dbReference type="PROSITE" id="PS50158">
    <property type="entry name" value="ZF_CCHC"/>
    <property type="match status" value="1"/>
</dbReference>
<gene>
    <name evidence="4" type="ORF">EZV62_012277</name>
</gene>
<feature type="compositionally biased region" description="Basic and acidic residues" evidence="2">
    <location>
        <begin position="157"/>
        <end position="167"/>
    </location>
</feature>
<keyword evidence="5" id="KW-1185">Reference proteome</keyword>
<feature type="domain" description="CCHC-type" evidence="3">
    <location>
        <begin position="119"/>
        <end position="134"/>
    </location>
</feature>
<dbReference type="GO" id="GO:0008270">
    <property type="term" value="F:zinc ion binding"/>
    <property type="evidence" value="ECO:0007669"/>
    <property type="project" value="UniProtKB-KW"/>
</dbReference>
<dbReference type="AlphaFoldDB" id="A0A5C7HVT5"/>
<keyword evidence="1" id="KW-0479">Metal-binding</keyword>
<proteinExistence type="predicted"/>
<dbReference type="Pfam" id="PF14392">
    <property type="entry name" value="zf-CCHC_4"/>
    <property type="match status" value="1"/>
</dbReference>
<evidence type="ECO:0000256" key="1">
    <source>
        <dbReference type="PROSITE-ProRule" id="PRU00047"/>
    </source>
</evidence>
<dbReference type="Pfam" id="PF14111">
    <property type="entry name" value="DUF4283"/>
    <property type="match status" value="1"/>
</dbReference>
<reference evidence="5" key="1">
    <citation type="journal article" date="2019" name="Gigascience">
        <title>De novo genome assembly of the endangered Acer yangbiense, a plant species with extremely small populations endemic to Yunnan Province, China.</title>
        <authorList>
            <person name="Yang J."/>
            <person name="Wariss H.M."/>
            <person name="Tao L."/>
            <person name="Zhang R."/>
            <person name="Yun Q."/>
            <person name="Hollingsworth P."/>
            <person name="Dao Z."/>
            <person name="Luo G."/>
            <person name="Guo H."/>
            <person name="Ma Y."/>
            <person name="Sun W."/>
        </authorList>
    </citation>
    <scope>NUCLEOTIDE SEQUENCE [LARGE SCALE GENOMIC DNA]</scope>
    <source>
        <strain evidence="5">cv. Malutang</strain>
    </source>
</reference>
<dbReference type="InterPro" id="IPR025558">
    <property type="entry name" value="DUF4283"/>
</dbReference>
<evidence type="ECO:0000313" key="4">
    <source>
        <dbReference type="EMBL" id="TXG60914.1"/>
    </source>
</evidence>
<evidence type="ECO:0000256" key="2">
    <source>
        <dbReference type="SAM" id="MobiDB-lite"/>
    </source>
</evidence>
<dbReference type="PANTHER" id="PTHR31286">
    <property type="entry name" value="GLYCINE-RICH CELL WALL STRUCTURAL PROTEIN 1.8-LIKE"/>
    <property type="match status" value="1"/>
</dbReference>
<dbReference type="InterPro" id="IPR040256">
    <property type="entry name" value="At4g02000-like"/>
</dbReference>
<feature type="region of interest" description="Disordered" evidence="2">
    <location>
        <begin position="208"/>
        <end position="238"/>
    </location>
</feature>
<dbReference type="InterPro" id="IPR025836">
    <property type="entry name" value="Zn_knuckle_CX2CX4HX4C"/>
</dbReference>
<dbReference type="Proteomes" id="UP000323000">
    <property type="component" value="Chromosome 5"/>
</dbReference>
<accession>A0A5C7HVT5</accession>
<evidence type="ECO:0000259" key="3">
    <source>
        <dbReference type="PROSITE" id="PS50158"/>
    </source>
</evidence>
<organism evidence="4 5">
    <name type="scientific">Acer yangbiense</name>
    <dbReference type="NCBI Taxonomy" id="1000413"/>
    <lineage>
        <taxon>Eukaryota</taxon>
        <taxon>Viridiplantae</taxon>
        <taxon>Streptophyta</taxon>
        <taxon>Embryophyta</taxon>
        <taxon>Tracheophyta</taxon>
        <taxon>Spermatophyta</taxon>
        <taxon>Magnoliopsida</taxon>
        <taxon>eudicotyledons</taxon>
        <taxon>Gunneridae</taxon>
        <taxon>Pentapetalae</taxon>
        <taxon>rosids</taxon>
        <taxon>malvids</taxon>
        <taxon>Sapindales</taxon>
        <taxon>Sapindaceae</taxon>
        <taxon>Hippocastanoideae</taxon>
        <taxon>Acereae</taxon>
        <taxon>Acer</taxon>
    </lineage>
</organism>
<evidence type="ECO:0000313" key="5">
    <source>
        <dbReference type="Proteomes" id="UP000323000"/>
    </source>
</evidence>
<sequence length="383" mass="42776">MCDTEISRLYENLSITDEDGAVLETSEDVQLDGVEDVEKCLVGKVLSGKKVNRKAFKGLIEQIWNPFGTVEVEMVGDNIFMFYFINRVDRNKRWLRLKLGKTKKVTVVNLKYERLPEFCFVCGKIGHGSKECQDKEARNASLDGLPNRFGSWLKAPIPDRTKPRDTEGDGSVSVKNGSLATQKEAPVNNVVTAQEALKKKLVETLPPVKNLQNVPPNNMRAKELPIPNPPKPKPSSKKWKRLAREGAVKQTVGLTYSPFQRMLGVSLSPRRSPKCNSSSPIAAIRGKSSKKGRSPQKFLPAALNFPNKQCDVSTYRIVVEGQACKRKVVFDMESAVHAFFGCKEVRKIWQETQFGCWIASRNFPSVLEGFIGLATHFGTNCLS</sequence>
<protein>
    <recommendedName>
        <fullName evidence="3">CCHC-type domain-containing protein</fullName>
    </recommendedName>
</protein>
<feature type="region of interest" description="Disordered" evidence="2">
    <location>
        <begin position="153"/>
        <end position="180"/>
    </location>
</feature>
<dbReference type="EMBL" id="VAHF01000005">
    <property type="protein sequence ID" value="TXG60914.1"/>
    <property type="molecule type" value="Genomic_DNA"/>
</dbReference>
<feature type="region of interest" description="Disordered" evidence="2">
    <location>
        <begin position="267"/>
        <end position="295"/>
    </location>
</feature>
<keyword evidence="1" id="KW-0863">Zinc-finger</keyword>
<keyword evidence="1" id="KW-0862">Zinc</keyword>
<dbReference type="GO" id="GO:0003676">
    <property type="term" value="F:nucleic acid binding"/>
    <property type="evidence" value="ECO:0007669"/>
    <property type="project" value="InterPro"/>
</dbReference>